<feature type="transmembrane region" description="Helical" evidence="5">
    <location>
        <begin position="180"/>
        <end position="203"/>
    </location>
</feature>
<dbReference type="OrthoDB" id="194139at2759"/>
<dbReference type="GO" id="GO:0022857">
    <property type="term" value="F:transmembrane transporter activity"/>
    <property type="evidence" value="ECO:0007669"/>
    <property type="project" value="InterPro"/>
</dbReference>
<dbReference type="Gene3D" id="1.20.1250.20">
    <property type="entry name" value="MFS general substrate transporter like domains"/>
    <property type="match status" value="1"/>
</dbReference>
<dbReference type="InterPro" id="IPR011701">
    <property type="entry name" value="MFS"/>
</dbReference>
<evidence type="ECO:0000313" key="7">
    <source>
        <dbReference type="Proteomes" id="UP000039046"/>
    </source>
</evidence>
<keyword evidence="7" id="KW-1185">Reference proteome</keyword>
<dbReference type="AlphaFoldDB" id="A0A0A1T6F4"/>
<gene>
    <name evidence="6" type="ORF">VHEMI06192</name>
</gene>
<dbReference type="Proteomes" id="UP000039046">
    <property type="component" value="Unassembled WGS sequence"/>
</dbReference>
<accession>A0A0A1T6F4</accession>
<proteinExistence type="predicted"/>
<feature type="transmembrane region" description="Helical" evidence="5">
    <location>
        <begin position="81"/>
        <end position="102"/>
    </location>
</feature>
<reference evidence="6 7" key="1">
    <citation type="journal article" date="2015" name="Genome Announc.">
        <title>Draft Genome Sequence and Gene Annotation of the Entomopathogenic Fungus Verticillium hemipterigenum.</title>
        <authorList>
            <person name="Horn F."/>
            <person name="Habel A."/>
            <person name="Scharf D.H."/>
            <person name="Dworschak J."/>
            <person name="Brakhage A.A."/>
            <person name="Guthke R."/>
            <person name="Hertweck C."/>
            <person name="Linde J."/>
        </authorList>
    </citation>
    <scope>NUCLEOTIDE SEQUENCE [LARGE SCALE GENOMIC DNA]</scope>
</reference>
<feature type="transmembrane region" description="Helical" evidence="5">
    <location>
        <begin position="145"/>
        <end position="168"/>
    </location>
</feature>
<dbReference type="HOGENOM" id="CLU_013756_2_1_1"/>
<feature type="transmembrane region" description="Helical" evidence="5">
    <location>
        <begin position="114"/>
        <end position="133"/>
    </location>
</feature>
<protein>
    <recommendedName>
        <fullName evidence="8">Major facilitator superfamily (MFS) profile domain-containing protein</fullName>
    </recommendedName>
</protein>
<name>A0A0A1T6F4_9HYPO</name>
<keyword evidence="4 5" id="KW-0472">Membrane</keyword>
<dbReference type="PANTHER" id="PTHR23507">
    <property type="entry name" value="ZGC:174356"/>
    <property type="match status" value="1"/>
</dbReference>
<comment type="subcellular location">
    <subcellularLocation>
        <location evidence="1">Membrane</location>
        <topology evidence="1">Multi-pass membrane protein</topology>
    </subcellularLocation>
</comment>
<feature type="transmembrane region" description="Helical" evidence="5">
    <location>
        <begin position="408"/>
        <end position="432"/>
    </location>
</feature>
<feature type="transmembrane region" description="Helical" evidence="5">
    <location>
        <begin position="351"/>
        <end position="370"/>
    </location>
</feature>
<feature type="transmembrane region" description="Helical" evidence="5">
    <location>
        <begin position="376"/>
        <end position="396"/>
    </location>
</feature>
<dbReference type="InterPro" id="IPR036259">
    <property type="entry name" value="MFS_trans_sf"/>
</dbReference>
<feature type="transmembrane region" description="Helical" evidence="5">
    <location>
        <begin position="209"/>
        <end position="230"/>
    </location>
</feature>
<organism evidence="6 7">
    <name type="scientific">[Torrubiella] hemipterigena</name>
    <dbReference type="NCBI Taxonomy" id="1531966"/>
    <lineage>
        <taxon>Eukaryota</taxon>
        <taxon>Fungi</taxon>
        <taxon>Dikarya</taxon>
        <taxon>Ascomycota</taxon>
        <taxon>Pezizomycotina</taxon>
        <taxon>Sordariomycetes</taxon>
        <taxon>Hypocreomycetidae</taxon>
        <taxon>Hypocreales</taxon>
        <taxon>Clavicipitaceae</taxon>
        <taxon>Clavicipitaceae incertae sedis</taxon>
        <taxon>'Torrubiella' clade</taxon>
    </lineage>
</organism>
<keyword evidence="3 5" id="KW-1133">Transmembrane helix</keyword>
<keyword evidence="2 5" id="KW-0812">Transmembrane</keyword>
<evidence type="ECO:0000256" key="2">
    <source>
        <dbReference type="ARBA" id="ARBA00022692"/>
    </source>
</evidence>
<dbReference type="SUPFAM" id="SSF103473">
    <property type="entry name" value="MFS general substrate transporter"/>
    <property type="match status" value="1"/>
</dbReference>
<evidence type="ECO:0000256" key="5">
    <source>
        <dbReference type="SAM" id="Phobius"/>
    </source>
</evidence>
<feature type="transmembrane region" description="Helical" evidence="5">
    <location>
        <begin position="438"/>
        <end position="457"/>
    </location>
</feature>
<dbReference type="PANTHER" id="PTHR23507:SF1">
    <property type="entry name" value="FI18259P1-RELATED"/>
    <property type="match status" value="1"/>
</dbReference>
<evidence type="ECO:0000256" key="4">
    <source>
        <dbReference type="ARBA" id="ARBA00023136"/>
    </source>
</evidence>
<evidence type="ECO:0000313" key="6">
    <source>
        <dbReference type="EMBL" id="CEJ90404.1"/>
    </source>
</evidence>
<dbReference type="GO" id="GO:0016020">
    <property type="term" value="C:membrane"/>
    <property type="evidence" value="ECO:0007669"/>
    <property type="project" value="UniProtKB-SubCell"/>
</dbReference>
<evidence type="ECO:0000256" key="3">
    <source>
        <dbReference type="ARBA" id="ARBA00022989"/>
    </source>
</evidence>
<feature type="transmembrane region" description="Helical" evidence="5">
    <location>
        <begin position="275"/>
        <end position="300"/>
    </location>
</feature>
<dbReference type="Pfam" id="PF07690">
    <property type="entry name" value="MFS_1"/>
    <property type="match status" value="1"/>
</dbReference>
<feature type="transmembrane region" description="Helical" evidence="5">
    <location>
        <begin position="23"/>
        <end position="51"/>
    </location>
</feature>
<dbReference type="EMBL" id="CDHN01000003">
    <property type="protein sequence ID" value="CEJ90404.1"/>
    <property type="molecule type" value="Genomic_DNA"/>
</dbReference>
<sequence>MSEPSETTPLIPRAPAVLSKRRIAIFAITLIVSFLSNLAGGILTTSIAVLYESAICRQIHPDVPDPFRDSVCKEMAVQQKLVTITTVNVALAAVCGGLVAVPYGRLADTWGRKWVLVLSIAASVVMHAAQISIAWFPNSTIPLQFIWLVTGLATLAGGPFVSFTMLNTMACDVSTAPQRAVALFVLGSTAMLSNLISPFIVAAMLRQRIWLSLYIGLGILVAACITAVFVPESRDEAVTEDSDELILPESTTNSSPKWFWRLVKEASPNFGDNQVYAAGLFAATACAGFATTSLGLLAIFGAIRYQWDFTNVAVIELLQGSIQSGVMLVGLPLCSFFMSRRGIAAPLKDLWLARGSILAQAFGVFILGLATNEPVFIVGVVLSSLGIGSLMALRAAVTNITSSKTLAVTNAIVTAVVALSVAVAAIVWFAAFSVHARISLWVGGGLCIVALGILSVVRPGESSQAADEEE</sequence>
<evidence type="ECO:0000256" key="1">
    <source>
        <dbReference type="ARBA" id="ARBA00004141"/>
    </source>
</evidence>
<evidence type="ECO:0008006" key="8">
    <source>
        <dbReference type="Google" id="ProtNLM"/>
    </source>
</evidence>